<accession>A0ABQ8K7P0</accession>
<dbReference type="EMBL" id="JADCUA010000019">
    <property type="protein sequence ID" value="KAH9833286.1"/>
    <property type="molecule type" value="Genomic_DNA"/>
</dbReference>
<keyword evidence="2" id="KW-1185">Reference proteome</keyword>
<protein>
    <submittedName>
        <fullName evidence="1">Uncharacterized protein</fullName>
    </submittedName>
</protein>
<sequence length="264" mass="29839">MSSDVSTLQLTEYKLHSVMADIDISESLSTRFSRLMQGWMGTGEPHLHSGAVNLSPEQINRASRRLQIILDGLKTCCPFAPRDADDVLQTEHILHHLLGLPLPLVWAVFDEAEYWVRSVAHCGPLSVAANSAAMEESLCCTARIPSSVKQYRPLRRIVFTIESHDQGWRSSNDNGSWTWFEAGSYTVSERVIMRNPPASRDFETHRIQWDLALNEDGTGADAELQQWMSRFTGGEELSVFARAQYQGWSNHVRRVQLELYCACV</sequence>
<proteinExistence type="predicted"/>
<dbReference type="Proteomes" id="UP000814176">
    <property type="component" value="Unassembled WGS sequence"/>
</dbReference>
<organism evidence="1 2">
    <name type="scientific">Rhodofomes roseus</name>
    <dbReference type="NCBI Taxonomy" id="34475"/>
    <lineage>
        <taxon>Eukaryota</taxon>
        <taxon>Fungi</taxon>
        <taxon>Dikarya</taxon>
        <taxon>Basidiomycota</taxon>
        <taxon>Agaricomycotina</taxon>
        <taxon>Agaricomycetes</taxon>
        <taxon>Polyporales</taxon>
        <taxon>Rhodofomes</taxon>
    </lineage>
</organism>
<reference evidence="1 2" key="1">
    <citation type="journal article" date="2021" name="Environ. Microbiol.">
        <title>Gene family expansions and transcriptome signatures uncover fungal adaptations to wood decay.</title>
        <authorList>
            <person name="Hage H."/>
            <person name="Miyauchi S."/>
            <person name="Viragh M."/>
            <person name="Drula E."/>
            <person name="Min B."/>
            <person name="Chaduli D."/>
            <person name="Navarro D."/>
            <person name="Favel A."/>
            <person name="Norest M."/>
            <person name="Lesage-Meessen L."/>
            <person name="Balint B."/>
            <person name="Merenyi Z."/>
            <person name="de Eugenio L."/>
            <person name="Morin E."/>
            <person name="Martinez A.T."/>
            <person name="Baldrian P."/>
            <person name="Stursova M."/>
            <person name="Martinez M.J."/>
            <person name="Novotny C."/>
            <person name="Magnuson J.K."/>
            <person name="Spatafora J.W."/>
            <person name="Maurice S."/>
            <person name="Pangilinan J."/>
            <person name="Andreopoulos W."/>
            <person name="LaButti K."/>
            <person name="Hundley H."/>
            <person name="Na H."/>
            <person name="Kuo A."/>
            <person name="Barry K."/>
            <person name="Lipzen A."/>
            <person name="Henrissat B."/>
            <person name="Riley R."/>
            <person name="Ahrendt S."/>
            <person name="Nagy L.G."/>
            <person name="Grigoriev I.V."/>
            <person name="Martin F."/>
            <person name="Rosso M.N."/>
        </authorList>
    </citation>
    <scope>NUCLEOTIDE SEQUENCE [LARGE SCALE GENOMIC DNA]</scope>
    <source>
        <strain evidence="1 2">CIRM-BRFM 1785</strain>
    </source>
</reference>
<comment type="caution">
    <text evidence="1">The sequence shown here is derived from an EMBL/GenBank/DDBJ whole genome shotgun (WGS) entry which is preliminary data.</text>
</comment>
<dbReference type="GeneID" id="72005293"/>
<gene>
    <name evidence="1" type="ORF">C8Q71DRAFT_774892</name>
</gene>
<name>A0ABQ8K7P0_9APHY</name>
<evidence type="ECO:0000313" key="2">
    <source>
        <dbReference type="Proteomes" id="UP000814176"/>
    </source>
</evidence>
<dbReference type="RefSeq" id="XP_047776052.1">
    <property type="nucleotide sequence ID" value="XM_047924561.1"/>
</dbReference>
<evidence type="ECO:0000313" key="1">
    <source>
        <dbReference type="EMBL" id="KAH9833286.1"/>
    </source>
</evidence>